<feature type="domain" description="Beta-lactamase-related" evidence="3">
    <location>
        <begin position="23"/>
        <end position="324"/>
    </location>
</feature>
<dbReference type="AlphaFoldDB" id="A0A5D4MJH7"/>
<proteinExistence type="predicted"/>
<evidence type="ECO:0000313" key="4">
    <source>
        <dbReference type="EMBL" id="TYS01444.1"/>
    </source>
</evidence>
<name>A0A5D4MJH7_9BACI</name>
<organism evidence="4 5">
    <name type="scientific">Rossellomorea vietnamensis</name>
    <dbReference type="NCBI Taxonomy" id="218284"/>
    <lineage>
        <taxon>Bacteria</taxon>
        <taxon>Bacillati</taxon>
        <taxon>Bacillota</taxon>
        <taxon>Bacilli</taxon>
        <taxon>Bacillales</taxon>
        <taxon>Bacillaceae</taxon>
        <taxon>Rossellomorea</taxon>
    </lineage>
</organism>
<keyword evidence="4" id="KW-0378">Hydrolase</keyword>
<dbReference type="InterPro" id="IPR001466">
    <property type="entry name" value="Beta-lactam-related"/>
</dbReference>
<keyword evidence="2" id="KW-0472">Membrane</keyword>
<dbReference type="InterPro" id="IPR012338">
    <property type="entry name" value="Beta-lactam/transpept-like"/>
</dbReference>
<dbReference type="InterPro" id="IPR050491">
    <property type="entry name" value="AmpC-like"/>
</dbReference>
<reference evidence="4 5" key="1">
    <citation type="submission" date="2019-08" db="EMBL/GenBank/DDBJ databases">
        <title>Bacillus genomes from the desert of Cuatro Cienegas, Coahuila.</title>
        <authorList>
            <person name="Olmedo-Alvarez G."/>
        </authorList>
    </citation>
    <scope>NUCLEOTIDE SEQUENCE [LARGE SCALE GENOMIC DNA]</scope>
    <source>
        <strain evidence="4 5">CH128b_4D</strain>
    </source>
</reference>
<evidence type="ECO:0000313" key="5">
    <source>
        <dbReference type="Proteomes" id="UP000325182"/>
    </source>
</evidence>
<comment type="caution">
    <text evidence="4">The sequence shown here is derived from an EMBL/GenBank/DDBJ whole genome shotgun (WGS) entry which is preliminary data.</text>
</comment>
<gene>
    <name evidence="4" type="ORF">FZC84_01980</name>
</gene>
<dbReference type="Proteomes" id="UP000325182">
    <property type="component" value="Unassembled WGS sequence"/>
</dbReference>
<dbReference type="SUPFAM" id="SSF56601">
    <property type="entry name" value="beta-lactamase/transpeptidase-like"/>
    <property type="match status" value="1"/>
</dbReference>
<sequence>MQNKHLIETIQEVIKNENYSGTVFIKKGEEVILEKAGGFADKSEERPNVITTRFGIASGCKIFTAAAICQLVEKGLLGFETKLKDCLDISFAKWDESVTIHQLLTHSSGIPDYFDEEVIEDFAELWKETPMYLLRGPSDFLPLFQNQPMKGEPGESFHYNNAGYILLGLVVERLTGMTFSDYVTESIFKTAGMLSSGYFSMDELPQNTALGYVEKSDGQYKTNFYSLPIKGGPDGCAYVTSQDMISFWEALFENRILDEKLTRVLVSPQIKVKEGVHYGYGVWINNEKAVTKYHVMGYDPGVSFHCGYYPETDMLFAIPCNHSSGAYSIMKKIDEYLEK</sequence>
<comment type="subcellular location">
    <subcellularLocation>
        <location evidence="1">Membrane</location>
    </subcellularLocation>
</comment>
<evidence type="ECO:0000256" key="1">
    <source>
        <dbReference type="ARBA" id="ARBA00004370"/>
    </source>
</evidence>
<dbReference type="RefSeq" id="WP_148952775.1">
    <property type="nucleotide sequence ID" value="NZ_VTEG01000001.1"/>
</dbReference>
<dbReference type="PANTHER" id="PTHR46825:SF11">
    <property type="entry name" value="PENICILLIN-BINDING PROTEIN 4"/>
    <property type="match status" value="1"/>
</dbReference>
<protein>
    <submittedName>
        <fullName evidence="4">Serine hydrolase</fullName>
    </submittedName>
</protein>
<dbReference type="Pfam" id="PF00144">
    <property type="entry name" value="Beta-lactamase"/>
    <property type="match status" value="1"/>
</dbReference>
<accession>A0A5D4MJH7</accession>
<evidence type="ECO:0000256" key="2">
    <source>
        <dbReference type="ARBA" id="ARBA00023136"/>
    </source>
</evidence>
<evidence type="ECO:0000259" key="3">
    <source>
        <dbReference type="Pfam" id="PF00144"/>
    </source>
</evidence>
<dbReference type="Gene3D" id="3.40.710.10">
    <property type="entry name" value="DD-peptidase/beta-lactamase superfamily"/>
    <property type="match status" value="1"/>
</dbReference>
<dbReference type="GO" id="GO:0016020">
    <property type="term" value="C:membrane"/>
    <property type="evidence" value="ECO:0007669"/>
    <property type="project" value="UniProtKB-SubCell"/>
</dbReference>
<dbReference type="PANTHER" id="PTHR46825">
    <property type="entry name" value="D-ALANYL-D-ALANINE-CARBOXYPEPTIDASE/ENDOPEPTIDASE AMPH"/>
    <property type="match status" value="1"/>
</dbReference>
<dbReference type="EMBL" id="VTEG01000001">
    <property type="protein sequence ID" value="TYS01444.1"/>
    <property type="molecule type" value="Genomic_DNA"/>
</dbReference>
<dbReference type="GO" id="GO:0016787">
    <property type="term" value="F:hydrolase activity"/>
    <property type="evidence" value="ECO:0007669"/>
    <property type="project" value="UniProtKB-KW"/>
</dbReference>